<dbReference type="GO" id="GO:0101006">
    <property type="term" value="F:protein histidine phosphatase activity"/>
    <property type="evidence" value="ECO:0007669"/>
    <property type="project" value="InterPro"/>
</dbReference>
<dbReference type="Proteomes" id="UP000006695">
    <property type="component" value="Chromosome"/>
</dbReference>
<evidence type="ECO:0000313" key="1">
    <source>
        <dbReference type="EMBL" id="ABQ26821.1"/>
    </source>
</evidence>
<dbReference type="EMBL" id="CP000698">
    <property type="protein sequence ID" value="ABQ26821.1"/>
    <property type="molecule type" value="Genomic_DNA"/>
</dbReference>
<evidence type="ECO:0000313" key="2">
    <source>
        <dbReference type="Proteomes" id="UP000006695"/>
    </source>
</evidence>
<protein>
    <submittedName>
        <fullName evidence="1">Phosphohistidine phosphatase, SixA</fullName>
    </submittedName>
</protein>
<dbReference type="GO" id="GO:0005737">
    <property type="term" value="C:cytoplasm"/>
    <property type="evidence" value="ECO:0007669"/>
    <property type="project" value="InterPro"/>
</dbReference>
<dbReference type="STRING" id="351605.Gura_2645"/>
<dbReference type="SUPFAM" id="SSF53254">
    <property type="entry name" value="Phosphoglycerate mutase-like"/>
    <property type="match status" value="1"/>
</dbReference>
<dbReference type="Pfam" id="PF00300">
    <property type="entry name" value="His_Phos_1"/>
    <property type="match status" value="1"/>
</dbReference>
<dbReference type="NCBIfam" id="TIGR00249">
    <property type="entry name" value="sixA"/>
    <property type="match status" value="1"/>
</dbReference>
<reference evidence="1 2" key="1">
    <citation type="submission" date="2007-05" db="EMBL/GenBank/DDBJ databases">
        <title>Complete sequence of Geobacter uraniireducens Rf4.</title>
        <authorList>
            <consortium name="US DOE Joint Genome Institute"/>
            <person name="Copeland A."/>
            <person name="Lucas S."/>
            <person name="Lapidus A."/>
            <person name="Barry K."/>
            <person name="Detter J.C."/>
            <person name="Glavina del Rio T."/>
            <person name="Hammon N."/>
            <person name="Israni S."/>
            <person name="Dalin E."/>
            <person name="Tice H."/>
            <person name="Pitluck S."/>
            <person name="Chertkov O."/>
            <person name="Brettin T."/>
            <person name="Bruce D."/>
            <person name="Han C."/>
            <person name="Schmutz J."/>
            <person name="Larimer F."/>
            <person name="Land M."/>
            <person name="Hauser L."/>
            <person name="Kyrpides N."/>
            <person name="Mikhailova N."/>
            <person name="Shelobolina E."/>
            <person name="Aklujkar M."/>
            <person name="Lovley D."/>
            <person name="Richardson P."/>
        </authorList>
    </citation>
    <scope>NUCLEOTIDE SEQUENCE [LARGE SCALE GENOMIC DNA]</scope>
    <source>
        <strain evidence="1 2">Rf4</strain>
    </source>
</reference>
<accession>A5G4V3</accession>
<dbReference type="RefSeq" id="WP_011939498.1">
    <property type="nucleotide sequence ID" value="NC_009483.1"/>
</dbReference>
<sequence length="167" mass="18109">MKLYIVRHAAAIERNAEVPEEQRYLTPEGRDLIRKTARTLLQKKVNPDLILTSPLIRAVQTADILAETLSYDGSLQVTDELAPGFGMVALRKVLDAFPTVQELVLVGHEPDLSQVISSLLSLPGGFNLKKGVGVKLVIDPAALQAPATLKWAAVGKKLLKPDEIVIG</sequence>
<dbReference type="AlphaFoldDB" id="A5G4V3"/>
<dbReference type="CDD" id="cd07067">
    <property type="entry name" value="HP_PGM_like"/>
    <property type="match status" value="1"/>
</dbReference>
<keyword evidence="2" id="KW-1185">Reference proteome</keyword>
<dbReference type="KEGG" id="gur:Gura_2645"/>
<gene>
    <name evidence="1" type="ordered locus">Gura_2645</name>
</gene>
<dbReference type="InterPro" id="IPR013078">
    <property type="entry name" value="His_Pase_superF_clade-1"/>
</dbReference>
<dbReference type="OrthoDB" id="194934at2"/>
<dbReference type="Gene3D" id="3.40.50.1240">
    <property type="entry name" value="Phosphoglycerate mutase-like"/>
    <property type="match status" value="1"/>
</dbReference>
<organism evidence="1 2">
    <name type="scientific">Geotalea uraniireducens (strain Rf4)</name>
    <name type="common">Geobacter uraniireducens</name>
    <dbReference type="NCBI Taxonomy" id="351605"/>
    <lineage>
        <taxon>Bacteria</taxon>
        <taxon>Pseudomonadati</taxon>
        <taxon>Thermodesulfobacteriota</taxon>
        <taxon>Desulfuromonadia</taxon>
        <taxon>Geobacterales</taxon>
        <taxon>Geobacteraceae</taxon>
        <taxon>Geotalea</taxon>
    </lineage>
</organism>
<dbReference type="InterPro" id="IPR004449">
    <property type="entry name" value="SixA"/>
</dbReference>
<proteinExistence type="predicted"/>
<dbReference type="InterPro" id="IPR029033">
    <property type="entry name" value="His_PPase_superfam"/>
</dbReference>
<dbReference type="HOGENOM" id="CLU_084603_3_3_7"/>
<name>A5G4V3_GEOUR</name>